<proteinExistence type="predicted"/>
<sequence>MKQLEERNPNVIHLIRHGRALRQTSATSITRGQAPRSLPRVHNLERSCGLVPMILLLILRGRLLIFEKHDLTLSSFIFGDTLVGKLLV</sequence>
<comment type="caution">
    <text evidence="1">The sequence shown here is derived from an EMBL/GenBank/DDBJ whole genome shotgun (WGS) entry which is preliminary data.</text>
</comment>
<gene>
    <name evidence="1" type="ORF">LIER_07630</name>
</gene>
<evidence type="ECO:0000313" key="1">
    <source>
        <dbReference type="EMBL" id="GAA0148098.1"/>
    </source>
</evidence>
<keyword evidence="2" id="KW-1185">Reference proteome</keyword>
<name>A0AAV3PD72_LITER</name>
<accession>A0AAV3PD72</accession>
<organism evidence="1 2">
    <name type="scientific">Lithospermum erythrorhizon</name>
    <name type="common">Purple gromwell</name>
    <name type="synonym">Lithospermum officinale var. erythrorhizon</name>
    <dbReference type="NCBI Taxonomy" id="34254"/>
    <lineage>
        <taxon>Eukaryota</taxon>
        <taxon>Viridiplantae</taxon>
        <taxon>Streptophyta</taxon>
        <taxon>Embryophyta</taxon>
        <taxon>Tracheophyta</taxon>
        <taxon>Spermatophyta</taxon>
        <taxon>Magnoliopsida</taxon>
        <taxon>eudicotyledons</taxon>
        <taxon>Gunneridae</taxon>
        <taxon>Pentapetalae</taxon>
        <taxon>asterids</taxon>
        <taxon>lamiids</taxon>
        <taxon>Boraginales</taxon>
        <taxon>Boraginaceae</taxon>
        <taxon>Boraginoideae</taxon>
        <taxon>Lithospermeae</taxon>
        <taxon>Lithospermum</taxon>
    </lineage>
</organism>
<evidence type="ECO:0000313" key="2">
    <source>
        <dbReference type="Proteomes" id="UP001454036"/>
    </source>
</evidence>
<reference evidence="1 2" key="1">
    <citation type="submission" date="2024-01" db="EMBL/GenBank/DDBJ databases">
        <title>The complete chloroplast genome sequence of Lithospermum erythrorhizon: insights into the phylogenetic relationship among Boraginaceae species and the maternal lineages of purple gromwells.</title>
        <authorList>
            <person name="Okada T."/>
            <person name="Watanabe K."/>
        </authorList>
    </citation>
    <scope>NUCLEOTIDE SEQUENCE [LARGE SCALE GENOMIC DNA]</scope>
</reference>
<dbReference type="Proteomes" id="UP001454036">
    <property type="component" value="Unassembled WGS sequence"/>
</dbReference>
<dbReference type="EMBL" id="BAABME010001184">
    <property type="protein sequence ID" value="GAA0148098.1"/>
    <property type="molecule type" value="Genomic_DNA"/>
</dbReference>
<protein>
    <submittedName>
        <fullName evidence="1">Uncharacterized protein</fullName>
    </submittedName>
</protein>
<dbReference type="AlphaFoldDB" id="A0AAV3PD72"/>